<keyword evidence="5" id="KW-1185">Reference proteome</keyword>
<dbReference type="PANTHER" id="PTHR43833:SF11">
    <property type="entry name" value="VOLTAGE-GATED POTASSIUM CHANNEL KCH"/>
    <property type="match status" value="1"/>
</dbReference>
<dbReference type="RefSeq" id="WP_148597314.1">
    <property type="nucleotide sequence ID" value="NZ_CP042997.1"/>
</dbReference>
<evidence type="ECO:0000259" key="3">
    <source>
        <dbReference type="PROSITE" id="PS51202"/>
    </source>
</evidence>
<dbReference type="InterPro" id="IPR006037">
    <property type="entry name" value="RCK_C"/>
</dbReference>
<dbReference type="GO" id="GO:0006813">
    <property type="term" value="P:potassium ion transport"/>
    <property type="evidence" value="ECO:0007669"/>
    <property type="project" value="InterPro"/>
</dbReference>
<keyword evidence="1" id="KW-0472">Membrane</keyword>
<feature type="domain" description="RCK C-terminal" evidence="3">
    <location>
        <begin position="263"/>
        <end position="345"/>
    </location>
</feature>
<dbReference type="OrthoDB" id="9781411at2"/>
<dbReference type="Proteomes" id="UP000324233">
    <property type="component" value="Chromosome"/>
</dbReference>
<accession>A0A5B9WD44</accession>
<dbReference type="PANTHER" id="PTHR43833">
    <property type="entry name" value="POTASSIUM CHANNEL PROTEIN 2-RELATED-RELATED"/>
    <property type="match status" value="1"/>
</dbReference>
<dbReference type="InterPro" id="IPR050721">
    <property type="entry name" value="Trk_Ktr_HKT_K-transport"/>
</dbReference>
<dbReference type="KEGG" id="agv:OJF2_63910"/>
<dbReference type="Gene3D" id="3.40.50.720">
    <property type="entry name" value="NAD(P)-binding Rossmann-like Domain"/>
    <property type="match status" value="1"/>
</dbReference>
<dbReference type="AlphaFoldDB" id="A0A5B9WD44"/>
<feature type="transmembrane region" description="Helical" evidence="1">
    <location>
        <begin position="21"/>
        <end position="46"/>
    </location>
</feature>
<dbReference type="InterPro" id="IPR036291">
    <property type="entry name" value="NAD(P)-bd_dom_sf"/>
</dbReference>
<dbReference type="Pfam" id="PF02254">
    <property type="entry name" value="TrkA_N"/>
    <property type="match status" value="1"/>
</dbReference>
<gene>
    <name evidence="4" type="ORF">OJF2_63910</name>
</gene>
<keyword evidence="1" id="KW-1133">Transmembrane helix</keyword>
<dbReference type="Gene3D" id="3.30.70.1450">
    <property type="entry name" value="Regulator of K+ conductance, C-terminal domain"/>
    <property type="match status" value="1"/>
</dbReference>
<dbReference type="Pfam" id="PF02080">
    <property type="entry name" value="TrkA_C"/>
    <property type="match status" value="1"/>
</dbReference>
<evidence type="ECO:0000313" key="5">
    <source>
        <dbReference type="Proteomes" id="UP000324233"/>
    </source>
</evidence>
<protein>
    <submittedName>
        <fullName evidence="4">Potassium transporter peripheral membrane component</fullName>
    </submittedName>
</protein>
<reference evidence="4 5" key="1">
    <citation type="submission" date="2019-08" db="EMBL/GenBank/DDBJ databases">
        <title>Deep-cultivation of Planctomycetes and their phenomic and genomic characterization uncovers novel biology.</title>
        <authorList>
            <person name="Wiegand S."/>
            <person name="Jogler M."/>
            <person name="Boedeker C."/>
            <person name="Pinto D."/>
            <person name="Vollmers J."/>
            <person name="Rivas-Marin E."/>
            <person name="Kohn T."/>
            <person name="Peeters S.H."/>
            <person name="Heuer A."/>
            <person name="Rast P."/>
            <person name="Oberbeckmann S."/>
            <person name="Bunk B."/>
            <person name="Jeske O."/>
            <person name="Meyerdierks A."/>
            <person name="Storesund J.E."/>
            <person name="Kallscheuer N."/>
            <person name="Luecker S."/>
            <person name="Lage O.M."/>
            <person name="Pohl T."/>
            <person name="Merkel B.J."/>
            <person name="Hornburger P."/>
            <person name="Mueller R.-W."/>
            <person name="Bruemmer F."/>
            <person name="Labrenz M."/>
            <person name="Spormann A.M."/>
            <person name="Op den Camp H."/>
            <person name="Overmann J."/>
            <person name="Amann R."/>
            <person name="Jetten M.S.M."/>
            <person name="Mascher T."/>
            <person name="Medema M.H."/>
            <person name="Devos D.P."/>
            <person name="Kaster A.-K."/>
            <person name="Ovreas L."/>
            <person name="Rohde M."/>
            <person name="Galperin M.Y."/>
            <person name="Jogler C."/>
        </authorList>
    </citation>
    <scope>NUCLEOTIDE SEQUENCE [LARGE SCALE GENOMIC DNA]</scope>
    <source>
        <strain evidence="4 5">OJF2</strain>
    </source>
</reference>
<name>A0A5B9WD44_9BACT</name>
<evidence type="ECO:0000259" key="2">
    <source>
        <dbReference type="PROSITE" id="PS51201"/>
    </source>
</evidence>
<dbReference type="SUPFAM" id="SSF51735">
    <property type="entry name" value="NAD(P)-binding Rossmann-fold domains"/>
    <property type="match status" value="1"/>
</dbReference>
<feature type="transmembrane region" description="Helical" evidence="1">
    <location>
        <begin position="83"/>
        <end position="107"/>
    </location>
</feature>
<dbReference type="PROSITE" id="PS51202">
    <property type="entry name" value="RCK_C"/>
    <property type="match status" value="1"/>
</dbReference>
<evidence type="ECO:0000256" key="1">
    <source>
        <dbReference type="SAM" id="Phobius"/>
    </source>
</evidence>
<dbReference type="InterPro" id="IPR003148">
    <property type="entry name" value="RCK_N"/>
</dbReference>
<proteinExistence type="predicted"/>
<dbReference type="EMBL" id="CP042997">
    <property type="protein sequence ID" value="QEH37800.1"/>
    <property type="molecule type" value="Genomic_DNA"/>
</dbReference>
<dbReference type="GO" id="GO:0008324">
    <property type="term" value="F:monoatomic cation transmembrane transporter activity"/>
    <property type="evidence" value="ECO:0007669"/>
    <property type="project" value="InterPro"/>
</dbReference>
<keyword evidence="1" id="KW-0812">Transmembrane</keyword>
<organism evidence="4 5">
    <name type="scientific">Aquisphaera giovannonii</name>
    <dbReference type="NCBI Taxonomy" id="406548"/>
    <lineage>
        <taxon>Bacteria</taxon>
        <taxon>Pseudomonadati</taxon>
        <taxon>Planctomycetota</taxon>
        <taxon>Planctomycetia</taxon>
        <taxon>Isosphaerales</taxon>
        <taxon>Isosphaeraceae</taxon>
        <taxon>Aquisphaera</taxon>
    </lineage>
</organism>
<sequence length="349" mass="38849">MMLPHLRIPARLRVYARFNRYLLWEFRWALGVFASLVLGGGLLLHLCYHHEELNFPRACHAVFLMIFLESSIDFPDEWYLQPLFFLIPIVGLGAIADSVIRLAFLMFSRKQNQPEWNRMLASLCRHHVVVVGIGGVGYQVIRDLLEMRESVVAVDKASDDPLLSDLFDRGIPVILGNARMETILEQANVRQAKAIILTTADDLTNMDIALTAREMNATARIVLRLFDETLAAKVVGAFAMPVISTSRVVSPAFIAEAMGRKVYQPFQLSGKSVHLTDLTISEDGGLVGCTVGELQEDTVVNVVMHQGMSGVHVNPGDDIVLRPGDTILVIAPMEPLLRLEARNRPERSA</sequence>
<dbReference type="SUPFAM" id="SSF116726">
    <property type="entry name" value="TrkA C-terminal domain-like"/>
    <property type="match status" value="1"/>
</dbReference>
<dbReference type="InterPro" id="IPR036721">
    <property type="entry name" value="RCK_C_sf"/>
</dbReference>
<evidence type="ECO:0000313" key="4">
    <source>
        <dbReference type="EMBL" id="QEH37800.1"/>
    </source>
</evidence>
<dbReference type="PROSITE" id="PS51201">
    <property type="entry name" value="RCK_N"/>
    <property type="match status" value="1"/>
</dbReference>
<feature type="domain" description="RCK N-terminal" evidence="2">
    <location>
        <begin position="125"/>
        <end position="249"/>
    </location>
</feature>